<dbReference type="GeneID" id="90609316"/>
<dbReference type="GO" id="GO:0003700">
    <property type="term" value="F:DNA-binding transcription factor activity"/>
    <property type="evidence" value="ECO:0007669"/>
    <property type="project" value="InterPro"/>
</dbReference>
<dbReference type="AlphaFoldDB" id="A0A2G1W7L2"/>
<dbReference type="OrthoDB" id="6003540at2"/>
<protein>
    <recommendedName>
        <fullName evidence="4">HTH araC/xylS-type domain-containing protein</fullName>
    </recommendedName>
</protein>
<evidence type="ECO:0000256" key="2">
    <source>
        <dbReference type="ARBA" id="ARBA00023125"/>
    </source>
</evidence>
<dbReference type="SMART" id="SM00342">
    <property type="entry name" value="HTH_ARAC"/>
    <property type="match status" value="1"/>
</dbReference>
<name>A0A2G1W7L2_9BACT</name>
<evidence type="ECO:0000313" key="5">
    <source>
        <dbReference type="EMBL" id="PHQ34629.1"/>
    </source>
</evidence>
<dbReference type="InterPro" id="IPR009057">
    <property type="entry name" value="Homeodomain-like_sf"/>
</dbReference>
<reference evidence="5 6" key="1">
    <citation type="submission" date="2017-06" db="EMBL/GenBank/DDBJ databases">
        <title>Description of Rhodopirellula bahusiensis sp. nov.</title>
        <authorList>
            <person name="Kizina J."/>
            <person name="Harder J."/>
        </authorList>
    </citation>
    <scope>NUCLEOTIDE SEQUENCE [LARGE SCALE GENOMIC DNA]</scope>
    <source>
        <strain evidence="5 6">SWK21</strain>
    </source>
</reference>
<sequence>MATDMNFFKLESRHFEEMEQTLSGWDHQYRQMSPGTFRGILQHLQTETCAIFRNRWEQSIHYHGTAPPGTLGMAISLEQQGEARWVGQRVSFNDLIVQRAGREAEYLSGSLWDSVVFVVPEAVLSERIADLQQIDPDPIVQTHGVVHLTPQLADQLRRTSQAYLHAAERFQNGLCAPHVIEELADRTITLLATGLFASRVNRHSNSILQRRNKLVHQAKEHAADRANQPLRIGELCKEIKVSERTLRHAFGDVTGMSPLDYLKAFRLNRVRRQLRETTEQDVLVKQFAYANGFSHLAQFSQDYRQLFGELPSQTLQRSNAGLASK</sequence>
<dbReference type="Proteomes" id="UP000225740">
    <property type="component" value="Unassembled WGS sequence"/>
</dbReference>
<feature type="domain" description="HTH araC/xylS-type" evidence="4">
    <location>
        <begin position="212"/>
        <end position="317"/>
    </location>
</feature>
<gene>
    <name evidence="5" type="ORF">CEE69_14570</name>
</gene>
<evidence type="ECO:0000259" key="4">
    <source>
        <dbReference type="PROSITE" id="PS01124"/>
    </source>
</evidence>
<proteinExistence type="predicted"/>
<comment type="caution">
    <text evidence="5">The sequence shown here is derived from an EMBL/GenBank/DDBJ whole genome shotgun (WGS) entry which is preliminary data.</text>
</comment>
<dbReference type="InterPro" id="IPR050204">
    <property type="entry name" value="AraC_XylS_family_regulators"/>
</dbReference>
<keyword evidence="3" id="KW-0804">Transcription</keyword>
<keyword evidence="2" id="KW-0238">DNA-binding</keyword>
<dbReference type="RefSeq" id="WP_099261379.1">
    <property type="nucleotide sequence ID" value="NZ_NIZW01000010.1"/>
</dbReference>
<evidence type="ECO:0000256" key="1">
    <source>
        <dbReference type="ARBA" id="ARBA00023015"/>
    </source>
</evidence>
<keyword evidence="1" id="KW-0805">Transcription regulation</keyword>
<dbReference type="GO" id="GO:0043565">
    <property type="term" value="F:sequence-specific DNA binding"/>
    <property type="evidence" value="ECO:0007669"/>
    <property type="project" value="InterPro"/>
</dbReference>
<dbReference type="Pfam" id="PF12833">
    <property type="entry name" value="HTH_18"/>
    <property type="match status" value="1"/>
</dbReference>
<keyword evidence="6" id="KW-1185">Reference proteome</keyword>
<evidence type="ECO:0000256" key="3">
    <source>
        <dbReference type="ARBA" id="ARBA00023163"/>
    </source>
</evidence>
<dbReference type="PANTHER" id="PTHR46796:SF12">
    <property type="entry name" value="HTH-TYPE DNA-BINDING TRANSCRIPTIONAL ACTIVATOR EUTR"/>
    <property type="match status" value="1"/>
</dbReference>
<evidence type="ECO:0000313" key="6">
    <source>
        <dbReference type="Proteomes" id="UP000225740"/>
    </source>
</evidence>
<accession>A0A2G1W7L2</accession>
<dbReference type="PANTHER" id="PTHR46796">
    <property type="entry name" value="HTH-TYPE TRANSCRIPTIONAL ACTIVATOR RHAS-RELATED"/>
    <property type="match status" value="1"/>
</dbReference>
<dbReference type="InterPro" id="IPR018060">
    <property type="entry name" value="HTH_AraC"/>
</dbReference>
<organism evidence="5 6">
    <name type="scientific">Rhodopirellula bahusiensis</name>
    <dbReference type="NCBI Taxonomy" id="2014065"/>
    <lineage>
        <taxon>Bacteria</taxon>
        <taxon>Pseudomonadati</taxon>
        <taxon>Planctomycetota</taxon>
        <taxon>Planctomycetia</taxon>
        <taxon>Pirellulales</taxon>
        <taxon>Pirellulaceae</taxon>
        <taxon>Rhodopirellula</taxon>
    </lineage>
</organism>
<dbReference type="Gene3D" id="1.10.10.60">
    <property type="entry name" value="Homeodomain-like"/>
    <property type="match status" value="1"/>
</dbReference>
<dbReference type="PROSITE" id="PS01124">
    <property type="entry name" value="HTH_ARAC_FAMILY_2"/>
    <property type="match status" value="1"/>
</dbReference>
<dbReference type="EMBL" id="NIZW01000010">
    <property type="protein sequence ID" value="PHQ34629.1"/>
    <property type="molecule type" value="Genomic_DNA"/>
</dbReference>
<dbReference type="SUPFAM" id="SSF46689">
    <property type="entry name" value="Homeodomain-like"/>
    <property type="match status" value="1"/>
</dbReference>